<evidence type="ECO:0000313" key="3">
    <source>
        <dbReference type="EMBL" id="MBS4198802.1"/>
    </source>
</evidence>
<keyword evidence="2" id="KW-0732">Signal</keyword>
<dbReference type="Gene3D" id="1.20.120.570">
    <property type="entry name" value="YkyA-like"/>
    <property type="match status" value="1"/>
</dbReference>
<evidence type="ECO:0000256" key="2">
    <source>
        <dbReference type="SAM" id="SignalP"/>
    </source>
</evidence>
<comment type="caution">
    <text evidence="3">The sequence shown here is derived from an EMBL/GenBank/DDBJ whole genome shotgun (WGS) entry which is preliminary data.</text>
</comment>
<evidence type="ECO:0000256" key="1">
    <source>
        <dbReference type="SAM" id="Coils"/>
    </source>
</evidence>
<dbReference type="AlphaFoldDB" id="A0A942TMQ5"/>
<feature type="chain" id="PRO_5037483291" evidence="2">
    <location>
        <begin position="24"/>
        <end position="215"/>
    </location>
</feature>
<dbReference type="InterPro" id="IPR036785">
    <property type="entry name" value="YkyA-like_sf"/>
</dbReference>
<dbReference type="EMBL" id="JAGYPJ010000001">
    <property type="protein sequence ID" value="MBS4198802.1"/>
    <property type="molecule type" value="Genomic_DNA"/>
</dbReference>
<dbReference type="SUPFAM" id="SSF140423">
    <property type="entry name" value="MW0975(SA0943)-like"/>
    <property type="match status" value="1"/>
</dbReference>
<keyword evidence="1" id="KW-0175">Coiled coil</keyword>
<dbReference type="RefSeq" id="WP_213109528.1">
    <property type="nucleotide sequence ID" value="NZ_JAGYPJ010000001.1"/>
</dbReference>
<feature type="coiled-coil region" evidence="1">
    <location>
        <begin position="159"/>
        <end position="186"/>
    </location>
</feature>
<sequence>MKKLHTIIFIILLAVILSACSSAEENIYKALEATAAKEVGFEKQQEPLKKLETNEKEIFDQIMDLGMKEFEQISKLADDALANLDQREEHMKKEKDSIDESKKEFQLASEELGKLKDEKLKKQADELQGLMNKRYESYEKLFSSYMNGLQEDRKIYEIIKNEDLKLEDLEAQIEASNEAYDSVFEANKQFNEQTEKFNEAKLNFYKDAGLKVESK</sequence>
<dbReference type="PROSITE" id="PS51257">
    <property type="entry name" value="PROKAR_LIPOPROTEIN"/>
    <property type="match status" value="1"/>
</dbReference>
<dbReference type="Pfam" id="PF10368">
    <property type="entry name" value="YkyA"/>
    <property type="match status" value="1"/>
</dbReference>
<accession>A0A942TMQ5</accession>
<gene>
    <name evidence="3" type="ORF">KHA93_03940</name>
</gene>
<reference evidence="3 4" key="1">
    <citation type="submission" date="2021-05" db="EMBL/GenBank/DDBJ databases">
        <title>Novel Bacillus species.</title>
        <authorList>
            <person name="Liu G."/>
        </authorList>
    </citation>
    <scope>NUCLEOTIDE SEQUENCE [LARGE SCALE GENOMIC DNA]</scope>
    <source>
        <strain evidence="3 4">FJAT-49732</strain>
    </source>
</reference>
<evidence type="ECO:0000313" key="4">
    <source>
        <dbReference type="Proteomes" id="UP000682713"/>
    </source>
</evidence>
<protein>
    <submittedName>
        <fullName evidence="3">YkyA family protein</fullName>
    </submittedName>
</protein>
<feature type="coiled-coil region" evidence="1">
    <location>
        <begin position="84"/>
        <end position="118"/>
    </location>
</feature>
<proteinExistence type="predicted"/>
<dbReference type="InterPro" id="IPR019454">
    <property type="entry name" value="Lipoprot_YkyA-like"/>
</dbReference>
<keyword evidence="4" id="KW-1185">Reference proteome</keyword>
<feature type="signal peptide" evidence="2">
    <location>
        <begin position="1"/>
        <end position="23"/>
    </location>
</feature>
<dbReference type="Proteomes" id="UP000682713">
    <property type="component" value="Unassembled WGS sequence"/>
</dbReference>
<organism evidence="3 4">
    <name type="scientific">Lederbergia citrisecunda</name>
    <dbReference type="NCBI Taxonomy" id="2833583"/>
    <lineage>
        <taxon>Bacteria</taxon>
        <taxon>Bacillati</taxon>
        <taxon>Bacillota</taxon>
        <taxon>Bacilli</taxon>
        <taxon>Bacillales</taxon>
        <taxon>Bacillaceae</taxon>
        <taxon>Lederbergia</taxon>
    </lineage>
</organism>
<name>A0A942TMQ5_9BACI</name>